<gene>
    <name evidence="3" type="ORF">GLYMA_03G136400</name>
</gene>
<dbReference type="EnsemblPlants" id="KRH66922">
    <property type="protein sequence ID" value="KRH66922"/>
    <property type="gene ID" value="GLYMA_03G136400"/>
</dbReference>
<evidence type="ECO:0000313" key="3">
    <source>
        <dbReference type="EMBL" id="KRH66922.1"/>
    </source>
</evidence>
<reference evidence="3" key="3">
    <citation type="submission" date="2018-07" db="EMBL/GenBank/DDBJ databases">
        <title>WGS assembly of Glycine max.</title>
        <authorList>
            <person name="Schmutz J."/>
            <person name="Cannon S."/>
            <person name="Schlueter J."/>
            <person name="Ma J."/>
            <person name="Mitros T."/>
            <person name="Nelson W."/>
            <person name="Hyten D."/>
            <person name="Song Q."/>
            <person name="Thelen J."/>
            <person name="Cheng J."/>
            <person name="Xu D."/>
            <person name="Hellsten U."/>
            <person name="May G."/>
            <person name="Yu Y."/>
            <person name="Sakurai T."/>
            <person name="Umezawa T."/>
            <person name="Bhattacharyya M."/>
            <person name="Sandhu D."/>
            <person name="Valliyodan B."/>
            <person name="Lindquist E."/>
            <person name="Peto M."/>
            <person name="Grant D."/>
            <person name="Shu S."/>
            <person name="Goodstein D."/>
            <person name="Barry K."/>
            <person name="Futrell-Griggs M."/>
            <person name="Abernathy B."/>
            <person name="Du J."/>
            <person name="Tian Z."/>
            <person name="Zhu L."/>
            <person name="Gill N."/>
            <person name="Joshi T."/>
            <person name="Libault M."/>
            <person name="Sethuraman A."/>
            <person name="Zhang X."/>
            <person name="Shinozaki K."/>
            <person name="Nguyen H."/>
            <person name="Wing R."/>
            <person name="Cregan P."/>
            <person name="Specht J."/>
            <person name="Grimwood J."/>
            <person name="Rokhsar D."/>
            <person name="Stacey G."/>
            <person name="Shoemaker R."/>
            <person name="Jackson S."/>
        </authorList>
    </citation>
    <scope>NUCLEOTIDE SEQUENCE</scope>
    <source>
        <tissue evidence="3">Callus</tissue>
    </source>
</reference>
<name>A0A0R0KIX4_SOYBN</name>
<reference evidence="3 4" key="1">
    <citation type="journal article" date="2010" name="Nature">
        <title>Genome sequence of the palaeopolyploid soybean.</title>
        <authorList>
            <person name="Schmutz J."/>
            <person name="Cannon S.B."/>
            <person name="Schlueter J."/>
            <person name="Ma J."/>
            <person name="Mitros T."/>
            <person name="Nelson W."/>
            <person name="Hyten D.L."/>
            <person name="Song Q."/>
            <person name="Thelen J.J."/>
            <person name="Cheng J."/>
            <person name="Xu D."/>
            <person name="Hellsten U."/>
            <person name="May G.D."/>
            <person name="Yu Y."/>
            <person name="Sakurai T."/>
            <person name="Umezawa T."/>
            <person name="Bhattacharyya M.K."/>
            <person name="Sandhu D."/>
            <person name="Valliyodan B."/>
            <person name="Lindquist E."/>
            <person name="Peto M."/>
            <person name="Grant D."/>
            <person name="Shu S."/>
            <person name="Goodstein D."/>
            <person name="Barry K."/>
            <person name="Futrell-Griggs M."/>
            <person name="Abernathy B."/>
            <person name="Du J."/>
            <person name="Tian Z."/>
            <person name="Zhu L."/>
            <person name="Gill N."/>
            <person name="Joshi T."/>
            <person name="Libault M."/>
            <person name="Sethuraman A."/>
            <person name="Zhang X.-C."/>
            <person name="Shinozaki K."/>
            <person name="Nguyen H.T."/>
            <person name="Wing R.A."/>
            <person name="Cregan P."/>
            <person name="Specht J."/>
            <person name="Grimwood J."/>
            <person name="Rokhsar D."/>
            <person name="Stacey G."/>
            <person name="Shoemaker R.C."/>
            <person name="Jackson S.A."/>
        </authorList>
    </citation>
    <scope>NUCLEOTIDE SEQUENCE</scope>
    <source>
        <strain evidence="4">cv. Williams 82</strain>
        <tissue evidence="3">Callus</tissue>
    </source>
</reference>
<dbReference type="Pfam" id="PF00931">
    <property type="entry name" value="NB-ARC"/>
    <property type="match status" value="1"/>
</dbReference>
<keyword evidence="5" id="KW-1185">Reference proteome</keyword>
<dbReference type="AlphaFoldDB" id="A0A0R0KIX4"/>
<dbReference type="InterPro" id="IPR032675">
    <property type="entry name" value="LRR_dom_sf"/>
</dbReference>
<protein>
    <recommendedName>
        <fullName evidence="2">NB-ARC domain-containing protein</fullName>
    </recommendedName>
</protein>
<dbReference type="GO" id="GO:0098542">
    <property type="term" value="P:defense response to other organism"/>
    <property type="evidence" value="ECO:0000318"/>
    <property type="project" value="GO_Central"/>
</dbReference>
<dbReference type="Gramene" id="KRH66922">
    <property type="protein sequence ID" value="KRH66922"/>
    <property type="gene ID" value="GLYMA_03G136400"/>
</dbReference>
<dbReference type="SUPFAM" id="SSF52058">
    <property type="entry name" value="L domain-like"/>
    <property type="match status" value="1"/>
</dbReference>
<dbReference type="Gene3D" id="3.40.50.300">
    <property type="entry name" value="P-loop containing nucleotide triphosphate hydrolases"/>
    <property type="match status" value="1"/>
</dbReference>
<dbReference type="Proteomes" id="UP000008827">
    <property type="component" value="Chromosome 3"/>
</dbReference>
<dbReference type="PANTHER" id="PTHR36766">
    <property type="entry name" value="PLANT BROAD-SPECTRUM MILDEW RESISTANCE PROTEIN RPW8"/>
    <property type="match status" value="1"/>
</dbReference>
<organism evidence="3">
    <name type="scientific">Glycine max</name>
    <name type="common">Soybean</name>
    <name type="synonym">Glycine hispida</name>
    <dbReference type="NCBI Taxonomy" id="3847"/>
    <lineage>
        <taxon>Eukaryota</taxon>
        <taxon>Viridiplantae</taxon>
        <taxon>Streptophyta</taxon>
        <taxon>Embryophyta</taxon>
        <taxon>Tracheophyta</taxon>
        <taxon>Spermatophyta</taxon>
        <taxon>Magnoliopsida</taxon>
        <taxon>eudicotyledons</taxon>
        <taxon>Gunneridae</taxon>
        <taxon>Pentapetalae</taxon>
        <taxon>rosids</taxon>
        <taxon>fabids</taxon>
        <taxon>Fabales</taxon>
        <taxon>Fabaceae</taxon>
        <taxon>Papilionoideae</taxon>
        <taxon>50 kb inversion clade</taxon>
        <taxon>NPAAA clade</taxon>
        <taxon>indigoferoid/millettioid clade</taxon>
        <taxon>Phaseoleae</taxon>
        <taxon>Glycine</taxon>
        <taxon>Glycine subgen. Soja</taxon>
    </lineage>
</organism>
<dbReference type="SUPFAM" id="SSF52540">
    <property type="entry name" value="P-loop containing nucleoside triphosphate hydrolases"/>
    <property type="match status" value="1"/>
</dbReference>
<dbReference type="InterPro" id="IPR027417">
    <property type="entry name" value="P-loop_NTPase"/>
</dbReference>
<accession>A0A0R0KIX4</accession>
<dbReference type="GO" id="GO:0043531">
    <property type="term" value="F:ADP binding"/>
    <property type="evidence" value="ECO:0007669"/>
    <property type="project" value="InterPro"/>
</dbReference>
<dbReference type="Gene3D" id="3.80.10.10">
    <property type="entry name" value="Ribonuclease Inhibitor"/>
    <property type="match status" value="2"/>
</dbReference>
<dbReference type="InParanoid" id="A0A0R0KIX4"/>
<evidence type="ECO:0000313" key="4">
    <source>
        <dbReference type="EnsemblPlants" id="KRH66922"/>
    </source>
</evidence>
<keyword evidence="1" id="KW-0611">Plant defense</keyword>
<reference evidence="4" key="2">
    <citation type="submission" date="2018-02" db="UniProtKB">
        <authorList>
            <consortium name="EnsemblPlants"/>
        </authorList>
    </citation>
    <scope>IDENTIFICATION</scope>
    <source>
        <strain evidence="4">Williams 82</strain>
    </source>
</reference>
<dbReference type="PANTHER" id="PTHR36766:SF61">
    <property type="entry name" value="NB-ARC DOMAIN DISEASE RESISTANCE PROTEIN"/>
    <property type="match status" value="1"/>
</dbReference>
<dbReference type="OMA" id="WLTTITH"/>
<evidence type="ECO:0000256" key="1">
    <source>
        <dbReference type="ARBA" id="ARBA00022821"/>
    </source>
</evidence>
<dbReference type="PaxDb" id="3847-GLYMA03G29270.2"/>
<sequence length="627" mass="71529">MDEYFPFVIAESLLGKLASSDVQSIKDTLSIVKGVLFDAEEKKDHKHGLREWRKQVVKMKVGHFFSSSNSLVFRLRMARQIKHVRRRLDKIADDGNKFGLERIDVNRTLVQRRDLTYSYFDASWVIGRDNDNDKIIKLLMQPHAHGDGDGDKSTTLAKLVYNDQRIDELFQLKMWVCVSDDFDIRQINIKIINSDSATALALTSAPSHQENVSSLGIEQLQSRLRYNLSGKKYLLVLDDIWNDDRRKWIELKDLIKVGAMGSKIIATTRRKSIASMMRVPLAVQTLGSSLFSNFDLERWEFVREHEDMELRTREKRHFTGPYFVNLWGSLELLRSPGGGASSSKLPTCNIPEQVRHLSVVGNASLSRALFPKSRSVRTILFPIDGEGADNEDLLITSVTRFKCLRILDLSDSCLDLRNNHKIKRLPHSICKIQNLQLLSLRGFMEPETLPKGLAMLIGLRKLFITTKQSILAEDEFASLTNLHTLSFCCCDNLKFLFRGSQFSSLEVLYVQSCGNLESLLLHILPKPEALLVMRCEKLNLSLGYAMSKARDTLQTLFILNCDNLKMLPEWLTTITHLKMLQIVNCPQLLNLPSGMHRLMSTLEDLSINGCPELCPKCAPQCGEYWFF</sequence>
<dbReference type="InterPro" id="IPR002182">
    <property type="entry name" value="NB-ARC"/>
</dbReference>
<evidence type="ECO:0000313" key="5">
    <source>
        <dbReference type="Proteomes" id="UP000008827"/>
    </source>
</evidence>
<feature type="domain" description="NB-ARC" evidence="2">
    <location>
        <begin position="154"/>
        <end position="280"/>
    </location>
</feature>
<proteinExistence type="predicted"/>
<evidence type="ECO:0000259" key="2">
    <source>
        <dbReference type="Pfam" id="PF00931"/>
    </source>
</evidence>
<dbReference type="EMBL" id="CM000836">
    <property type="protein sequence ID" value="KRH66922.1"/>
    <property type="molecule type" value="Genomic_DNA"/>
</dbReference>